<keyword evidence="2" id="KW-1185">Reference proteome</keyword>
<name>A0ACC2FXC3_DALPE</name>
<dbReference type="Proteomes" id="UP001157502">
    <property type="component" value="Chromosome 20"/>
</dbReference>
<accession>A0ACC2FXC3</accession>
<evidence type="ECO:0000313" key="1">
    <source>
        <dbReference type="EMBL" id="KAJ7996007.1"/>
    </source>
</evidence>
<comment type="caution">
    <text evidence="1">The sequence shown here is derived from an EMBL/GenBank/DDBJ whole genome shotgun (WGS) entry which is preliminary data.</text>
</comment>
<organism evidence="1 2">
    <name type="scientific">Dallia pectoralis</name>
    <name type="common">Alaska blackfish</name>
    <dbReference type="NCBI Taxonomy" id="75939"/>
    <lineage>
        <taxon>Eukaryota</taxon>
        <taxon>Metazoa</taxon>
        <taxon>Chordata</taxon>
        <taxon>Craniata</taxon>
        <taxon>Vertebrata</taxon>
        <taxon>Euteleostomi</taxon>
        <taxon>Actinopterygii</taxon>
        <taxon>Neopterygii</taxon>
        <taxon>Teleostei</taxon>
        <taxon>Protacanthopterygii</taxon>
        <taxon>Esociformes</taxon>
        <taxon>Umbridae</taxon>
        <taxon>Dallia</taxon>
    </lineage>
</organism>
<protein>
    <submittedName>
        <fullName evidence="1">Uncharacterized protein</fullName>
    </submittedName>
</protein>
<proteinExistence type="predicted"/>
<reference evidence="1" key="1">
    <citation type="submission" date="2021-05" db="EMBL/GenBank/DDBJ databases">
        <authorList>
            <person name="Pan Q."/>
            <person name="Jouanno E."/>
            <person name="Zahm M."/>
            <person name="Klopp C."/>
            <person name="Cabau C."/>
            <person name="Louis A."/>
            <person name="Berthelot C."/>
            <person name="Parey E."/>
            <person name="Roest Crollius H."/>
            <person name="Montfort J."/>
            <person name="Robinson-Rechavi M."/>
            <person name="Bouchez O."/>
            <person name="Lampietro C."/>
            <person name="Lopez Roques C."/>
            <person name="Donnadieu C."/>
            <person name="Postlethwait J."/>
            <person name="Bobe J."/>
            <person name="Dillon D."/>
            <person name="Chandos A."/>
            <person name="von Hippel F."/>
            <person name="Guiguen Y."/>
        </authorList>
    </citation>
    <scope>NUCLEOTIDE SEQUENCE</scope>
    <source>
        <strain evidence="1">YG-Jan2019</strain>
    </source>
</reference>
<evidence type="ECO:0000313" key="2">
    <source>
        <dbReference type="Proteomes" id="UP001157502"/>
    </source>
</evidence>
<gene>
    <name evidence="1" type="ORF">DPEC_G00232610</name>
</gene>
<sequence>MSVPSEMSNPQLFQQLALLGWLRSGSEQDKDILTALTGIQVAQELMDRLTGQREVDAFKTECIRCIADFVQSNPRATQDQINAEVKKHVLVFAARVKALDSAPLL</sequence>
<dbReference type="EMBL" id="CM055747">
    <property type="protein sequence ID" value="KAJ7996007.1"/>
    <property type="molecule type" value="Genomic_DNA"/>
</dbReference>